<reference evidence="6 7" key="1">
    <citation type="submission" date="2020-01" db="EMBL/GenBank/DDBJ databases">
        <title>Natronorubrum sp. JWXQ-INN 674 isolated from Inner Mongolia Autonomous Region of China.</title>
        <authorList>
            <person name="Xue Q."/>
        </authorList>
    </citation>
    <scope>NUCLEOTIDE SEQUENCE [LARGE SCALE GENOMIC DNA]</scope>
    <source>
        <strain evidence="6 7">JWXQ-INN-674</strain>
    </source>
</reference>
<accession>A0A6B0VQQ8</accession>
<dbReference type="PANTHER" id="PTHR30349:SF41">
    <property type="entry name" value="INTEGRASE_RECOMBINASE PROTEIN MJ0367-RELATED"/>
    <property type="match status" value="1"/>
</dbReference>
<dbReference type="Gene3D" id="1.10.443.10">
    <property type="entry name" value="Intergrase catalytic core"/>
    <property type="match status" value="1"/>
</dbReference>
<dbReference type="InterPro" id="IPR013762">
    <property type="entry name" value="Integrase-like_cat_sf"/>
</dbReference>
<dbReference type="InterPro" id="IPR011010">
    <property type="entry name" value="DNA_brk_join_enz"/>
</dbReference>
<evidence type="ECO:0000256" key="1">
    <source>
        <dbReference type="ARBA" id="ARBA00022908"/>
    </source>
</evidence>
<keyword evidence="7" id="KW-1185">Reference proteome</keyword>
<dbReference type="GO" id="GO:0015074">
    <property type="term" value="P:DNA integration"/>
    <property type="evidence" value="ECO:0007669"/>
    <property type="project" value="UniProtKB-KW"/>
</dbReference>
<keyword evidence="3" id="KW-0233">DNA recombination</keyword>
<name>A0A6B0VQQ8_9EURY</name>
<dbReference type="OrthoDB" id="198497at2157"/>
<keyword evidence="2 4" id="KW-0238">DNA-binding</keyword>
<evidence type="ECO:0000313" key="7">
    <source>
        <dbReference type="Proteomes" id="UP000434101"/>
    </source>
</evidence>
<proteinExistence type="predicted"/>
<sequence length="315" mass="36590">MTPKEAAQRYLKEREPDVSDATLYNHRSLLRQWWQWCDDEDIEYINNIDGFDLADFRLDRQLEVGEVTLYNQMTVLRVFVRWLQSRGLVENGLADGMTVAQPDDASRNRKVTPETAQQILSFLEKYEYASLRHTVFAVLWHTGMRLGALRALDLDDYHPEEHYVELHHRPDTDTPLKNQEHSEREVNLALWCCSLLDDYIEGKRCDVTDDYGRSPLFTTEQGRVSHSNVRDHVNQITRPCDFANECPHDREITECEATTRLHAARCPSSIAPHDLRRSSVTHLLDEGHRKELVADRVDLSVKTMEEHSVLHKAVS</sequence>
<dbReference type="EMBL" id="WUYX01000061">
    <property type="protein sequence ID" value="MXV63814.1"/>
    <property type="molecule type" value="Genomic_DNA"/>
</dbReference>
<evidence type="ECO:0000256" key="4">
    <source>
        <dbReference type="PROSITE-ProRule" id="PRU01248"/>
    </source>
</evidence>
<comment type="caution">
    <text evidence="6">The sequence shown here is derived from an EMBL/GenBank/DDBJ whole genome shotgun (WGS) entry which is preliminary data.</text>
</comment>
<dbReference type="GO" id="GO:0003677">
    <property type="term" value="F:DNA binding"/>
    <property type="evidence" value="ECO:0007669"/>
    <property type="project" value="UniProtKB-UniRule"/>
</dbReference>
<dbReference type="SUPFAM" id="SSF56349">
    <property type="entry name" value="DNA breaking-rejoining enzymes"/>
    <property type="match status" value="1"/>
</dbReference>
<dbReference type="InterPro" id="IPR002104">
    <property type="entry name" value="Integrase_catalytic"/>
</dbReference>
<dbReference type="PROSITE" id="PS51900">
    <property type="entry name" value="CB"/>
    <property type="match status" value="1"/>
</dbReference>
<gene>
    <name evidence="6" type="ORF">GS429_17445</name>
</gene>
<feature type="domain" description="Core-binding (CB)" evidence="5">
    <location>
        <begin position="1"/>
        <end position="84"/>
    </location>
</feature>
<dbReference type="InterPro" id="IPR050090">
    <property type="entry name" value="Tyrosine_recombinase_XerCD"/>
</dbReference>
<evidence type="ECO:0000259" key="5">
    <source>
        <dbReference type="PROSITE" id="PS51900"/>
    </source>
</evidence>
<protein>
    <submittedName>
        <fullName evidence="6">Tyrosine-type recombinase/integrase</fullName>
    </submittedName>
</protein>
<evidence type="ECO:0000256" key="2">
    <source>
        <dbReference type="ARBA" id="ARBA00023125"/>
    </source>
</evidence>
<dbReference type="PANTHER" id="PTHR30349">
    <property type="entry name" value="PHAGE INTEGRASE-RELATED"/>
    <property type="match status" value="1"/>
</dbReference>
<dbReference type="CDD" id="cd00397">
    <property type="entry name" value="DNA_BRE_C"/>
    <property type="match status" value="1"/>
</dbReference>
<dbReference type="Gene3D" id="1.10.150.130">
    <property type="match status" value="1"/>
</dbReference>
<dbReference type="InterPro" id="IPR010998">
    <property type="entry name" value="Integrase_recombinase_N"/>
</dbReference>
<dbReference type="Pfam" id="PF00589">
    <property type="entry name" value="Phage_integrase"/>
    <property type="match status" value="1"/>
</dbReference>
<organism evidence="6 7">
    <name type="scientific">Natronorubrum halalkaliphilum</name>
    <dbReference type="NCBI Taxonomy" id="2691917"/>
    <lineage>
        <taxon>Archaea</taxon>
        <taxon>Methanobacteriati</taxon>
        <taxon>Methanobacteriota</taxon>
        <taxon>Stenosarchaea group</taxon>
        <taxon>Halobacteria</taxon>
        <taxon>Halobacteriales</taxon>
        <taxon>Natrialbaceae</taxon>
        <taxon>Natronorubrum</taxon>
    </lineage>
</organism>
<keyword evidence="1" id="KW-0229">DNA integration</keyword>
<evidence type="ECO:0000256" key="3">
    <source>
        <dbReference type="ARBA" id="ARBA00023172"/>
    </source>
</evidence>
<dbReference type="RefSeq" id="WP_160066628.1">
    <property type="nucleotide sequence ID" value="NZ_WUYX01000061.1"/>
</dbReference>
<evidence type="ECO:0000313" key="6">
    <source>
        <dbReference type="EMBL" id="MXV63814.1"/>
    </source>
</evidence>
<dbReference type="GO" id="GO:0006310">
    <property type="term" value="P:DNA recombination"/>
    <property type="evidence" value="ECO:0007669"/>
    <property type="project" value="UniProtKB-KW"/>
</dbReference>
<dbReference type="Proteomes" id="UP000434101">
    <property type="component" value="Unassembled WGS sequence"/>
</dbReference>
<dbReference type="InterPro" id="IPR044068">
    <property type="entry name" value="CB"/>
</dbReference>
<dbReference type="AlphaFoldDB" id="A0A6B0VQQ8"/>